<dbReference type="Proteomes" id="UP000198896">
    <property type="component" value="Unassembled WGS sequence"/>
</dbReference>
<gene>
    <name evidence="2" type="ORF">SAMN05216245_10845</name>
</gene>
<dbReference type="PROSITE" id="PS50943">
    <property type="entry name" value="HTH_CROC1"/>
    <property type="match status" value="1"/>
</dbReference>
<dbReference type="EMBL" id="FONL01000008">
    <property type="protein sequence ID" value="SFE52238.1"/>
    <property type="molecule type" value="Genomic_DNA"/>
</dbReference>
<dbReference type="InterPro" id="IPR001387">
    <property type="entry name" value="Cro/C1-type_HTH"/>
</dbReference>
<evidence type="ECO:0000313" key="3">
    <source>
        <dbReference type="Proteomes" id="UP000198896"/>
    </source>
</evidence>
<name>A0A1I2B8L8_9FIRM</name>
<dbReference type="CDD" id="cd00093">
    <property type="entry name" value="HTH_XRE"/>
    <property type="match status" value="1"/>
</dbReference>
<dbReference type="Gene3D" id="1.10.260.40">
    <property type="entry name" value="lambda repressor-like DNA-binding domains"/>
    <property type="match status" value="1"/>
</dbReference>
<keyword evidence="3" id="KW-1185">Reference proteome</keyword>
<dbReference type="OrthoDB" id="1666303at2"/>
<protein>
    <recommendedName>
        <fullName evidence="1">HTH cro/C1-type domain-containing protein</fullName>
    </recommendedName>
</protein>
<evidence type="ECO:0000313" key="2">
    <source>
        <dbReference type="EMBL" id="SFE52238.1"/>
    </source>
</evidence>
<evidence type="ECO:0000259" key="1">
    <source>
        <dbReference type="PROSITE" id="PS50943"/>
    </source>
</evidence>
<sequence length="253" mass="29865">MENAVDMKKVFSNNLKKARREAGYRSAKEFQMLFSDKIKLTTYVGYENKGVWPPPENLMLIADILDVTIDSLLGRKRTSKIEKAIYTLKANGFYVTDIPEQQMVCIGKPFLFRKTNKRTGKRITKEEKEEVLKYYEEWPDLSELFVPYDEIISAVTEANKETERAKFNSDRFAKNKENEKRCFQGFVAHIIVKPRLEQLEKERNEFLLYHKPLSEEYRTGIRTTYFWATFVANDIALHKIPIPNPEFYDNYLE</sequence>
<dbReference type="AlphaFoldDB" id="A0A1I2B8L8"/>
<dbReference type="RefSeq" id="WP_093913518.1">
    <property type="nucleotide sequence ID" value="NZ_FONL01000008.1"/>
</dbReference>
<dbReference type="STRING" id="1123323.SAMN05216245_10845"/>
<reference evidence="2 3" key="1">
    <citation type="submission" date="2016-10" db="EMBL/GenBank/DDBJ databases">
        <authorList>
            <person name="de Groot N.N."/>
        </authorList>
    </citation>
    <scope>NUCLEOTIDE SEQUENCE [LARGE SCALE GENOMIC DNA]</scope>
    <source>
        <strain evidence="2 3">DSM 9236</strain>
    </source>
</reference>
<organism evidence="2 3">
    <name type="scientific">Succiniclasticum ruminis DSM 9236</name>
    <dbReference type="NCBI Taxonomy" id="1123323"/>
    <lineage>
        <taxon>Bacteria</taxon>
        <taxon>Bacillati</taxon>
        <taxon>Bacillota</taxon>
        <taxon>Negativicutes</taxon>
        <taxon>Acidaminococcales</taxon>
        <taxon>Acidaminococcaceae</taxon>
        <taxon>Succiniclasticum</taxon>
    </lineage>
</organism>
<dbReference type="SUPFAM" id="SSF47413">
    <property type="entry name" value="lambda repressor-like DNA-binding domains"/>
    <property type="match status" value="1"/>
</dbReference>
<feature type="domain" description="HTH cro/C1-type" evidence="1">
    <location>
        <begin position="53"/>
        <end position="72"/>
    </location>
</feature>
<dbReference type="InterPro" id="IPR010982">
    <property type="entry name" value="Lambda_DNA-bd_dom_sf"/>
</dbReference>
<accession>A0A1I2B8L8</accession>
<dbReference type="GO" id="GO:0003677">
    <property type="term" value="F:DNA binding"/>
    <property type="evidence" value="ECO:0007669"/>
    <property type="project" value="InterPro"/>
</dbReference>
<proteinExistence type="predicted"/>